<evidence type="ECO:0000313" key="2">
    <source>
        <dbReference type="Proteomes" id="UP001589785"/>
    </source>
</evidence>
<name>A0ABV6GUR5_9BACL</name>
<reference evidence="1 2" key="1">
    <citation type="submission" date="2024-09" db="EMBL/GenBank/DDBJ databases">
        <authorList>
            <person name="Sun Q."/>
            <person name="Mori K."/>
        </authorList>
    </citation>
    <scope>NUCLEOTIDE SEQUENCE [LARGE SCALE GENOMIC DNA]</scope>
    <source>
        <strain evidence="1 2">CCM 7224</strain>
    </source>
</reference>
<gene>
    <name evidence="1" type="ORF">ACFFHQ_12520</name>
</gene>
<organism evidence="1 2">
    <name type="scientific">Geobacillus jurassicus</name>
    <dbReference type="NCBI Taxonomy" id="235932"/>
    <lineage>
        <taxon>Bacteria</taxon>
        <taxon>Bacillati</taxon>
        <taxon>Bacillota</taxon>
        <taxon>Bacilli</taxon>
        <taxon>Bacillales</taxon>
        <taxon>Anoxybacillaceae</taxon>
        <taxon>Geobacillus</taxon>
    </lineage>
</organism>
<dbReference type="Gene3D" id="3.30.2310.20">
    <property type="entry name" value="RelE-like"/>
    <property type="match status" value="1"/>
</dbReference>
<accession>A0ABV6GUR5</accession>
<dbReference type="RefSeq" id="WP_066231941.1">
    <property type="nucleotide sequence ID" value="NZ_JBHLVN010000068.1"/>
</dbReference>
<dbReference type="SUPFAM" id="SSF143011">
    <property type="entry name" value="RelE-like"/>
    <property type="match status" value="1"/>
</dbReference>
<dbReference type="Proteomes" id="UP001589785">
    <property type="component" value="Unassembled WGS sequence"/>
</dbReference>
<evidence type="ECO:0000313" key="1">
    <source>
        <dbReference type="EMBL" id="MFC0298236.1"/>
    </source>
</evidence>
<dbReference type="InterPro" id="IPR035093">
    <property type="entry name" value="RelE/ParE_toxin_dom_sf"/>
</dbReference>
<keyword evidence="2" id="KW-1185">Reference proteome</keyword>
<sequence>MMNSNRLQLLPKAEKAIKKLTKKDVALKQRLIEALREILSEPAEAGEAKTGDLAGIYGYDIYHRGINYEIAYLIDQDGSGHVVVVVLVGTRENFYEELKRYMKTNQAPFSKP</sequence>
<dbReference type="InterPro" id="IPR031552">
    <property type="entry name" value="ParE-like_toxin"/>
</dbReference>
<dbReference type="Pfam" id="PF15781">
    <property type="entry name" value="ParE-like_toxin"/>
    <property type="match status" value="1"/>
</dbReference>
<proteinExistence type="predicted"/>
<comment type="caution">
    <text evidence="1">The sequence shown here is derived from an EMBL/GenBank/DDBJ whole genome shotgun (WGS) entry which is preliminary data.</text>
</comment>
<protein>
    <submittedName>
        <fullName evidence="1">Type II toxin-antitoxin system RelE/ParE family toxin</fullName>
    </submittedName>
</protein>
<dbReference type="EMBL" id="JBHLVN010000068">
    <property type="protein sequence ID" value="MFC0298236.1"/>
    <property type="molecule type" value="Genomic_DNA"/>
</dbReference>